<dbReference type="PANTHER" id="PTHR11815:SF10">
    <property type="entry name" value="SUCCINATE--COA LIGASE [GDP-FORMING] SUBUNIT BETA, MITOCHONDRIAL"/>
    <property type="match status" value="1"/>
</dbReference>
<dbReference type="Pfam" id="PF08442">
    <property type="entry name" value="ATP-grasp_2"/>
    <property type="match status" value="1"/>
</dbReference>
<feature type="binding site" evidence="5">
    <location>
        <position position="107"/>
    </location>
    <ligand>
        <name>ATP</name>
        <dbReference type="ChEBI" id="CHEBI:30616"/>
    </ligand>
</feature>
<feature type="domain" description="ATP-grasp fold succinyl-CoA synthetase-type" evidence="7">
    <location>
        <begin position="2"/>
        <end position="203"/>
    </location>
</feature>
<evidence type="ECO:0000259" key="6">
    <source>
        <dbReference type="Pfam" id="PF00549"/>
    </source>
</evidence>
<evidence type="ECO:0000313" key="9">
    <source>
        <dbReference type="Proteomes" id="UP000443582"/>
    </source>
</evidence>
<protein>
    <recommendedName>
        <fullName evidence="5">Succinate--CoA ligase [ADP-forming] subunit beta</fullName>
        <ecNumber evidence="5">6.2.1.5</ecNumber>
    </recommendedName>
    <alternativeName>
        <fullName evidence="5">Succinyl-CoA synthetase subunit beta</fullName>
        <shortName evidence="5">SCS-beta</shortName>
    </alternativeName>
</protein>
<organism evidence="8 9">
    <name type="scientific">Halobacteriovorax vibrionivorans</name>
    <dbReference type="NCBI Taxonomy" id="2152716"/>
    <lineage>
        <taxon>Bacteria</taxon>
        <taxon>Pseudomonadati</taxon>
        <taxon>Bdellovibrionota</taxon>
        <taxon>Bacteriovoracia</taxon>
        <taxon>Bacteriovoracales</taxon>
        <taxon>Halobacteriovoraceae</taxon>
        <taxon>Halobacteriovorax</taxon>
    </lineage>
</organism>
<feature type="binding site" evidence="5">
    <location>
        <position position="102"/>
    </location>
    <ligand>
        <name>ATP</name>
        <dbReference type="ChEBI" id="CHEBI:30616"/>
    </ligand>
</feature>
<dbReference type="InterPro" id="IPR013815">
    <property type="entry name" value="ATP_grasp_subdomain_1"/>
</dbReference>
<keyword evidence="5" id="KW-0067">ATP-binding</keyword>
<comment type="cofactor">
    <cofactor evidence="5">
        <name>Mg(2+)</name>
        <dbReference type="ChEBI" id="CHEBI:18420"/>
    </cofactor>
    <text evidence="5">Binds 1 Mg(2+) ion per subunit.</text>
</comment>
<evidence type="ECO:0000256" key="4">
    <source>
        <dbReference type="ARBA" id="ARBA00022842"/>
    </source>
</evidence>
<feature type="binding site" evidence="5">
    <location>
        <position position="214"/>
    </location>
    <ligand>
        <name>Mg(2+)</name>
        <dbReference type="ChEBI" id="CHEBI:18420"/>
    </ligand>
</feature>
<dbReference type="PIRSF" id="PIRSF001554">
    <property type="entry name" value="SucCS_beta"/>
    <property type="match status" value="1"/>
</dbReference>
<comment type="pathway">
    <text evidence="5">Carbohydrate metabolism; tricarboxylic acid cycle; succinate from succinyl-CoA (ligase route): step 1/1.</text>
</comment>
<comment type="similarity">
    <text evidence="5">Belongs to the succinate/malate CoA ligase beta subunit family.</text>
</comment>
<proteinExistence type="inferred from homology"/>
<dbReference type="NCBIfam" id="TIGR01016">
    <property type="entry name" value="sucCoAbeta"/>
    <property type="match status" value="1"/>
</dbReference>
<feature type="binding site" evidence="5">
    <location>
        <position position="200"/>
    </location>
    <ligand>
        <name>Mg(2+)</name>
        <dbReference type="ChEBI" id="CHEBI:18420"/>
    </ligand>
</feature>
<gene>
    <name evidence="5" type="primary">sucC</name>
    <name evidence="8" type="ORF">DAY19_13770</name>
</gene>
<dbReference type="Proteomes" id="UP000443582">
    <property type="component" value="Unassembled WGS sequence"/>
</dbReference>
<dbReference type="Pfam" id="PF00549">
    <property type="entry name" value="Ligase_CoA"/>
    <property type="match status" value="1"/>
</dbReference>
<reference evidence="9" key="1">
    <citation type="journal article" date="2019" name="Int. J. Syst. Evol. Microbiol.">
        <title>Halobacteriovorax valvorus sp. nov., a novel prokaryotic predator isolated from coastal seawater of China.</title>
        <authorList>
            <person name="Chen M.-X."/>
        </authorList>
    </citation>
    <scope>NUCLEOTIDE SEQUENCE [LARGE SCALE GENOMIC DNA]</scope>
    <source>
        <strain evidence="9">BL9</strain>
    </source>
</reference>
<dbReference type="InterPro" id="IPR016102">
    <property type="entry name" value="Succinyl-CoA_synth-like"/>
</dbReference>
<feature type="binding site" evidence="5">
    <location>
        <position position="99"/>
    </location>
    <ligand>
        <name>ATP</name>
        <dbReference type="ChEBI" id="CHEBI:30616"/>
    </ligand>
</feature>
<dbReference type="PROSITE" id="PS01217">
    <property type="entry name" value="SUCCINYL_COA_LIG_3"/>
    <property type="match status" value="1"/>
</dbReference>
<sequence length="390" mass="41694">MNVHEYQAKGLMRDMGLKVLRGEVAKTVDEAVAAAEKLGGNIWVVKAQIHAGGRGKAGGVKLAKSLDEVRLHADDILGKTLVTHQTGPEGKKVHTLFIEEGCDIEHEYYAGVVLDRATGKVTMMASEEGGVEIEEVAHKTPEKIIKVAIDPAAGFTPFVARKLAYGIGLKTKEEVKEAGQFFKGLYDLYMKYDCSIAEINPLVKTKQGDILALDAKLNFDSNALFRHPEIQELRDPTEESEKELAASEFGAAYIELDGNIGCLVNGAGLAMGTMDIIKLHGGEPANFLDVGGSATKETVQKAFSLILQDENVKAILVNIFGGIMKCDIIAEGVVAAAKELDLTVPLVVRLEGTNVALGKKILNESDLAIIAAEDLADAAKKAVEATKGEA</sequence>
<feature type="binding site" evidence="5">
    <location>
        <begin position="53"/>
        <end position="55"/>
    </location>
    <ligand>
        <name>ATP</name>
        <dbReference type="ChEBI" id="CHEBI:30616"/>
    </ligand>
</feature>
<keyword evidence="5" id="KW-0816">Tricarboxylic acid cycle</keyword>
<dbReference type="InterPro" id="IPR013650">
    <property type="entry name" value="ATP-grasp_succ-CoA_synth-type"/>
</dbReference>
<evidence type="ECO:0000313" key="8">
    <source>
        <dbReference type="EMBL" id="RZF21042.1"/>
    </source>
</evidence>
<evidence type="ECO:0000256" key="5">
    <source>
        <dbReference type="HAMAP-Rule" id="MF_00558"/>
    </source>
</evidence>
<keyword evidence="3 5" id="KW-0547">Nucleotide-binding</keyword>
<dbReference type="EMBL" id="QDKL01000003">
    <property type="protein sequence ID" value="RZF21042.1"/>
    <property type="molecule type" value="Genomic_DNA"/>
</dbReference>
<comment type="subunit">
    <text evidence="5">Heterotetramer of two alpha and two beta subunits.</text>
</comment>
<evidence type="ECO:0000256" key="1">
    <source>
        <dbReference type="ARBA" id="ARBA00022598"/>
    </source>
</evidence>
<evidence type="ECO:0000256" key="2">
    <source>
        <dbReference type="ARBA" id="ARBA00022723"/>
    </source>
</evidence>
<feature type="binding site" evidence="5">
    <location>
        <position position="46"/>
    </location>
    <ligand>
        <name>ATP</name>
        <dbReference type="ChEBI" id="CHEBI:30616"/>
    </ligand>
</feature>
<feature type="domain" description="ATP-citrate synthase/succinyl-CoA ligase C-terminal" evidence="6">
    <location>
        <begin position="263"/>
        <end position="383"/>
    </location>
</feature>
<comment type="caution">
    <text evidence="8">The sequence shown here is derived from an EMBL/GenBank/DDBJ whole genome shotgun (WGS) entry which is preliminary data.</text>
</comment>
<dbReference type="Gene3D" id="3.30.1490.20">
    <property type="entry name" value="ATP-grasp fold, A domain"/>
    <property type="match status" value="1"/>
</dbReference>
<keyword evidence="1 5" id="KW-0436">Ligase</keyword>
<dbReference type="SUPFAM" id="SSF56059">
    <property type="entry name" value="Glutathione synthetase ATP-binding domain-like"/>
    <property type="match status" value="1"/>
</dbReference>
<evidence type="ECO:0000256" key="3">
    <source>
        <dbReference type="ARBA" id="ARBA00022741"/>
    </source>
</evidence>
<keyword evidence="2 5" id="KW-0479">Metal-binding</keyword>
<evidence type="ECO:0000259" key="7">
    <source>
        <dbReference type="Pfam" id="PF08442"/>
    </source>
</evidence>
<name>A0ABY0IEI7_9BACT</name>
<dbReference type="Gene3D" id="3.30.470.20">
    <property type="entry name" value="ATP-grasp fold, B domain"/>
    <property type="match status" value="1"/>
</dbReference>
<comment type="catalytic activity">
    <reaction evidence="5">
        <text>GTP + succinate + CoA = succinyl-CoA + GDP + phosphate</text>
        <dbReference type="Rhea" id="RHEA:22120"/>
        <dbReference type="ChEBI" id="CHEBI:30031"/>
        <dbReference type="ChEBI" id="CHEBI:37565"/>
        <dbReference type="ChEBI" id="CHEBI:43474"/>
        <dbReference type="ChEBI" id="CHEBI:57287"/>
        <dbReference type="ChEBI" id="CHEBI:57292"/>
        <dbReference type="ChEBI" id="CHEBI:58189"/>
    </reaction>
</comment>
<feature type="binding site" evidence="5">
    <location>
        <begin position="322"/>
        <end position="324"/>
    </location>
    <ligand>
        <name>substrate</name>
        <note>ligand shared with subunit alpha</note>
    </ligand>
</feature>
<comment type="catalytic activity">
    <reaction evidence="5">
        <text>succinate + ATP + CoA = succinyl-CoA + ADP + phosphate</text>
        <dbReference type="Rhea" id="RHEA:17661"/>
        <dbReference type="ChEBI" id="CHEBI:30031"/>
        <dbReference type="ChEBI" id="CHEBI:30616"/>
        <dbReference type="ChEBI" id="CHEBI:43474"/>
        <dbReference type="ChEBI" id="CHEBI:57287"/>
        <dbReference type="ChEBI" id="CHEBI:57292"/>
        <dbReference type="ChEBI" id="CHEBI:456216"/>
        <dbReference type="EC" id="6.2.1.5"/>
    </reaction>
</comment>
<keyword evidence="9" id="KW-1185">Reference proteome</keyword>
<dbReference type="NCBIfam" id="NF001913">
    <property type="entry name" value="PRK00696.1"/>
    <property type="match status" value="1"/>
</dbReference>
<feature type="binding site" evidence="5">
    <location>
        <position position="265"/>
    </location>
    <ligand>
        <name>substrate</name>
        <note>ligand shared with subunit alpha</note>
    </ligand>
</feature>
<dbReference type="EC" id="6.2.1.5" evidence="5"/>
<dbReference type="HAMAP" id="MF_00558">
    <property type="entry name" value="Succ_CoA_beta"/>
    <property type="match status" value="1"/>
</dbReference>
<dbReference type="GO" id="GO:0004775">
    <property type="term" value="F:succinate-CoA ligase (ADP-forming) activity"/>
    <property type="evidence" value="ECO:0007669"/>
    <property type="project" value="UniProtKB-EC"/>
</dbReference>
<dbReference type="Gene3D" id="3.40.50.261">
    <property type="entry name" value="Succinyl-CoA synthetase domains"/>
    <property type="match status" value="1"/>
</dbReference>
<dbReference type="InterPro" id="IPR017866">
    <property type="entry name" value="Succ-CoA_synthase_bsu_CS"/>
</dbReference>
<dbReference type="InterPro" id="IPR005811">
    <property type="entry name" value="SUCC_ACL_C"/>
</dbReference>
<keyword evidence="4 5" id="KW-0460">Magnesium</keyword>
<accession>A0ABY0IEI7</accession>
<dbReference type="InterPro" id="IPR005809">
    <property type="entry name" value="Succ_CoA_ligase-like_bsu"/>
</dbReference>
<dbReference type="SUPFAM" id="SSF52210">
    <property type="entry name" value="Succinyl-CoA synthetase domains"/>
    <property type="match status" value="1"/>
</dbReference>
<comment type="function">
    <text evidence="5">Succinyl-CoA synthetase functions in the citric acid cycle (TCA), coupling the hydrolysis of succinyl-CoA to the synthesis of either ATP or GTP and thus represents the only step of substrate-level phosphorylation in the TCA. The beta subunit provides nucleotide specificity of the enzyme and binds the substrate succinate, while the binding sites for coenzyme A and phosphate are found in the alpha subunit.</text>
</comment>
<dbReference type="RefSeq" id="WP_115363454.1">
    <property type="nucleotide sequence ID" value="NZ_QDKL01000003.1"/>
</dbReference>
<dbReference type="PANTHER" id="PTHR11815">
    <property type="entry name" value="SUCCINYL-COA SYNTHETASE BETA CHAIN"/>
    <property type="match status" value="1"/>
</dbReference>